<proteinExistence type="predicted"/>
<organism evidence="1 2">
    <name type="scientific">Postia placenta MAD-698-R-SB12</name>
    <dbReference type="NCBI Taxonomy" id="670580"/>
    <lineage>
        <taxon>Eukaryota</taxon>
        <taxon>Fungi</taxon>
        <taxon>Dikarya</taxon>
        <taxon>Basidiomycota</taxon>
        <taxon>Agaricomycotina</taxon>
        <taxon>Agaricomycetes</taxon>
        <taxon>Polyporales</taxon>
        <taxon>Adustoporiaceae</taxon>
        <taxon>Rhodonia</taxon>
    </lineage>
</organism>
<keyword evidence="2" id="KW-1185">Reference proteome</keyword>
<evidence type="ECO:0000313" key="2">
    <source>
        <dbReference type="Proteomes" id="UP000194127"/>
    </source>
</evidence>
<dbReference type="Proteomes" id="UP000194127">
    <property type="component" value="Unassembled WGS sequence"/>
</dbReference>
<gene>
    <name evidence="1" type="ORF">POSPLADRAFT_1058891</name>
</gene>
<dbReference type="EMBL" id="KZ110600">
    <property type="protein sequence ID" value="OSX60720.1"/>
    <property type="molecule type" value="Genomic_DNA"/>
</dbReference>
<evidence type="ECO:0000313" key="1">
    <source>
        <dbReference type="EMBL" id="OSX60720.1"/>
    </source>
</evidence>
<accession>A0A1X6MWU9</accession>
<dbReference type="STRING" id="670580.A0A1X6MWU9"/>
<sequence length="192" mass="21528">MVVIDSNPLAVPVNDAWRELLQTPAGIQDEDELKQRIVWAQADACYEVQRHLTSRIASSRQLTRRSTQTHLASSARSHIDNDVREAVVDGFPLHEFWELRHLFFKSTPDTSAVSFIPSDTFDEIFCKAAPPGYLSSEGLAPNLSTLTALTPPPPLRQVPVFRATSFFRLFDEEAQLRLARALAGVLRLYQGP</sequence>
<dbReference type="RefSeq" id="XP_024337514.1">
    <property type="nucleotide sequence ID" value="XM_024481099.1"/>
</dbReference>
<dbReference type="AlphaFoldDB" id="A0A1X6MWU9"/>
<dbReference type="GeneID" id="36326049"/>
<protein>
    <submittedName>
        <fullName evidence="1">Uncharacterized protein</fullName>
    </submittedName>
</protein>
<reference evidence="1 2" key="1">
    <citation type="submission" date="2017-04" db="EMBL/GenBank/DDBJ databases">
        <title>Genome Sequence of the Model Brown-Rot Fungus Postia placenta SB12.</title>
        <authorList>
            <consortium name="DOE Joint Genome Institute"/>
            <person name="Gaskell J."/>
            <person name="Kersten P."/>
            <person name="Larrondo L.F."/>
            <person name="Canessa P."/>
            <person name="Martinez D."/>
            <person name="Hibbett D."/>
            <person name="Schmoll M."/>
            <person name="Kubicek C.P."/>
            <person name="Martinez A.T."/>
            <person name="Yadav J."/>
            <person name="Master E."/>
            <person name="Magnuson J.K."/>
            <person name="James T."/>
            <person name="Yaver D."/>
            <person name="Berka R."/>
            <person name="Labutti K."/>
            <person name="Lipzen A."/>
            <person name="Aerts A."/>
            <person name="Barry K."/>
            <person name="Henrissat B."/>
            <person name="Blanchette R."/>
            <person name="Grigoriev I."/>
            <person name="Cullen D."/>
        </authorList>
    </citation>
    <scope>NUCLEOTIDE SEQUENCE [LARGE SCALE GENOMIC DNA]</scope>
    <source>
        <strain evidence="1 2">MAD-698-R-SB12</strain>
    </source>
</reference>
<name>A0A1X6MWU9_9APHY</name>